<reference evidence="6 7" key="1">
    <citation type="journal article" date="2008" name="Nature">
        <title>The genome of the model beetle and pest Tribolium castaneum.</title>
        <authorList>
            <consortium name="Tribolium Genome Sequencing Consortium"/>
            <person name="Richards S."/>
            <person name="Gibbs R.A."/>
            <person name="Weinstock G.M."/>
            <person name="Brown S.J."/>
            <person name="Denell R."/>
            <person name="Beeman R.W."/>
            <person name="Gibbs R."/>
            <person name="Beeman R.W."/>
            <person name="Brown S.J."/>
            <person name="Bucher G."/>
            <person name="Friedrich M."/>
            <person name="Grimmelikhuijzen C.J."/>
            <person name="Klingler M."/>
            <person name="Lorenzen M."/>
            <person name="Richards S."/>
            <person name="Roth S."/>
            <person name="Schroder R."/>
            <person name="Tautz D."/>
            <person name="Zdobnov E.M."/>
            <person name="Muzny D."/>
            <person name="Gibbs R.A."/>
            <person name="Weinstock G.M."/>
            <person name="Attaway T."/>
            <person name="Bell S."/>
            <person name="Buhay C.J."/>
            <person name="Chandrabose M.N."/>
            <person name="Chavez D."/>
            <person name="Clerk-Blankenburg K.P."/>
            <person name="Cree A."/>
            <person name="Dao M."/>
            <person name="Davis C."/>
            <person name="Chacko J."/>
            <person name="Dinh H."/>
            <person name="Dugan-Rocha S."/>
            <person name="Fowler G."/>
            <person name="Garner T.T."/>
            <person name="Garnes J."/>
            <person name="Gnirke A."/>
            <person name="Hawes A."/>
            <person name="Hernandez J."/>
            <person name="Hines S."/>
            <person name="Holder M."/>
            <person name="Hume J."/>
            <person name="Jhangiani S.N."/>
            <person name="Joshi V."/>
            <person name="Khan Z.M."/>
            <person name="Jackson L."/>
            <person name="Kovar C."/>
            <person name="Kowis A."/>
            <person name="Lee S."/>
            <person name="Lewis L.R."/>
            <person name="Margolis J."/>
            <person name="Morgan M."/>
            <person name="Nazareth L.V."/>
            <person name="Nguyen N."/>
            <person name="Okwuonu G."/>
            <person name="Parker D."/>
            <person name="Richards S."/>
            <person name="Ruiz S.J."/>
            <person name="Santibanez J."/>
            <person name="Savard J."/>
            <person name="Scherer S.E."/>
            <person name="Schneider B."/>
            <person name="Sodergren E."/>
            <person name="Tautz D."/>
            <person name="Vattahil S."/>
            <person name="Villasana D."/>
            <person name="White C.S."/>
            <person name="Wright R."/>
            <person name="Park Y."/>
            <person name="Beeman R.W."/>
            <person name="Lord J."/>
            <person name="Oppert B."/>
            <person name="Lorenzen M."/>
            <person name="Brown S."/>
            <person name="Wang L."/>
            <person name="Savard J."/>
            <person name="Tautz D."/>
            <person name="Richards S."/>
            <person name="Weinstock G."/>
            <person name="Gibbs R.A."/>
            <person name="Liu Y."/>
            <person name="Worley K."/>
            <person name="Weinstock G."/>
            <person name="Elsik C.G."/>
            <person name="Reese J.T."/>
            <person name="Elhaik E."/>
            <person name="Landan G."/>
            <person name="Graur D."/>
            <person name="Arensburger P."/>
            <person name="Atkinson P."/>
            <person name="Beeman R.W."/>
            <person name="Beidler J."/>
            <person name="Brown S.J."/>
            <person name="Demuth J.P."/>
            <person name="Drury D.W."/>
            <person name="Du Y.Z."/>
            <person name="Fujiwara H."/>
            <person name="Lorenzen M."/>
            <person name="Maselli V."/>
            <person name="Osanai M."/>
            <person name="Park Y."/>
            <person name="Robertson H.M."/>
            <person name="Tu Z."/>
            <person name="Wang J.J."/>
            <person name="Wang S."/>
            <person name="Richards S."/>
            <person name="Song H."/>
            <person name="Zhang L."/>
            <person name="Sodergren E."/>
            <person name="Werner D."/>
            <person name="Stanke M."/>
            <person name="Morgenstern B."/>
            <person name="Solovyev V."/>
            <person name="Kosarev P."/>
            <person name="Brown G."/>
            <person name="Chen H.C."/>
            <person name="Ermolaeva O."/>
            <person name="Hlavina W."/>
            <person name="Kapustin Y."/>
            <person name="Kiryutin B."/>
            <person name="Kitts P."/>
            <person name="Maglott D."/>
            <person name="Pruitt K."/>
            <person name="Sapojnikov V."/>
            <person name="Souvorov A."/>
            <person name="Mackey A.J."/>
            <person name="Waterhouse R.M."/>
            <person name="Wyder S."/>
            <person name="Zdobnov E.M."/>
            <person name="Zdobnov E.M."/>
            <person name="Wyder S."/>
            <person name="Kriventseva E.V."/>
            <person name="Kadowaki T."/>
            <person name="Bork P."/>
            <person name="Aranda M."/>
            <person name="Bao R."/>
            <person name="Beermann A."/>
            <person name="Berns N."/>
            <person name="Bolognesi R."/>
            <person name="Bonneton F."/>
            <person name="Bopp D."/>
            <person name="Brown S.J."/>
            <person name="Bucher G."/>
            <person name="Butts T."/>
            <person name="Chaumot A."/>
            <person name="Denell R.E."/>
            <person name="Ferrier D.E."/>
            <person name="Friedrich M."/>
            <person name="Gordon C.M."/>
            <person name="Jindra M."/>
            <person name="Klingler M."/>
            <person name="Lan Q."/>
            <person name="Lattorff H.M."/>
            <person name="Laudet V."/>
            <person name="von Levetsow C."/>
            <person name="Liu Z."/>
            <person name="Lutz R."/>
            <person name="Lynch J.A."/>
            <person name="da Fonseca R.N."/>
            <person name="Posnien N."/>
            <person name="Reuter R."/>
            <person name="Roth S."/>
            <person name="Savard J."/>
            <person name="Schinko J.B."/>
            <person name="Schmitt C."/>
            <person name="Schoppmeier M."/>
            <person name="Schroder R."/>
            <person name="Shippy T.D."/>
            <person name="Simonnet F."/>
            <person name="Marques-Souza H."/>
            <person name="Tautz D."/>
            <person name="Tomoyasu Y."/>
            <person name="Trauner J."/>
            <person name="Van der Zee M."/>
            <person name="Vervoort M."/>
            <person name="Wittkopp N."/>
            <person name="Wimmer E.A."/>
            <person name="Yang X."/>
            <person name="Jones A.K."/>
            <person name="Sattelle D.B."/>
            <person name="Ebert P.R."/>
            <person name="Nelson D."/>
            <person name="Scott J.G."/>
            <person name="Beeman R.W."/>
            <person name="Muthukrishnan S."/>
            <person name="Kramer K.J."/>
            <person name="Arakane Y."/>
            <person name="Beeman R.W."/>
            <person name="Zhu Q."/>
            <person name="Hogenkamp D."/>
            <person name="Dixit R."/>
            <person name="Oppert B."/>
            <person name="Jiang H."/>
            <person name="Zou Z."/>
            <person name="Marshall J."/>
            <person name="Elpidina E."/>
            <person name="Vinokurov K."/>
            <person name="Oppert C."/>
            <person name="Zou Z."/>
            <person name="Evans J."/>
            <person name="Lu Z."/>
            <person name="Zhao P."/>
            <person name="Sumathipala N."/>
            <person name="Altincicek B."/>
            <person name="Vilcinskas A."/>
            <person name="Williams M."/>
            <person name="Hultmark D."/>
            <person name="Hetru C."/>
            <person name="Jiang H."/>
            <person name="Grimmelikhuijzen C.J."/>
            <person name="Hauser F."/>
            <person name="Cazzamali G."/>
            <person name="Williamson M."/>
            <person name="Park Y."/>
            <person name="Li B."/>
            <person name="Tanaka Y."/>
            <person name="Predel R."/>
            <person name="Neupert S."/>
            <person name="Schachtner J."/>
            <person name="Verleyen P."/>
            <person name="Raible F."/>
            <person name="Bork P."/>
            <person name="Friedrich M."/>
            <person name="Walden K.K."/>
            <person name="Robertson H.M."/>
            <person name="Angeli S."/>
            <person name="Foret S."/>
            <person name="Bucher G."/>
            <person name="Schuetz S."/>
            <person name="Maleszka R."/>
            <person name="Wimmer E.A."/>
            <person name="Beeman R.W."/>
            <person name="Lorenzen M."/>
            <person name="Tomoyasu Y."/>
            <person name="Miller S.C."/>
            <person name="Grossmann D."/>
            <person name="Bucher G."/>
        </authorList>
    </citation>
    <scope>NUCLEOTIDE SEQUENCE [LARGE SCALE GENOMIC DNA]</scope>
    <source>
        <strain evidence="6 7">Georgia GA2</strain>
    </source>
</reference>
<dbReference type="Proteomes" id="UP000007266">
    <property type="component" value="Linkage group 5"/>
</dbReference>
<keyword evidence="7" id="KW-1185">Reference proteome</keyword>
<dbReference type="InParanoid" id="D6WNH2"/>
<dbReference type="PANTHER" id="PTHR11857">
    <property type="entry name" value="ODORANT BINDING PROTEIN-RELATED"/>
    <property type="match status" value="1"/>
</dbReference>
<comment type="subcellular location">
    <subcellularLocation>
        <location evidence="1">Secreted</location>
    </subcellularLocation>
</comment>
<dbReference type="Pfam" id="PF01395">
    <property type="entry name" value="PBP_GOBP"/>
    <property type="match status" value="1"/>
</dbReference>
<evidence type="ECO:0000313" key="6">
    <source>
        <dbReference type="EMBL" id="EFA04747.2"/>
    </source>
</evidence>
<dbReference type="EMBL" id="KQ971343">
    <property type="protein sequence ID" value="EFA04747.2"/>
    <property type="molecule type" value="Genomic_DNA"/>
</dbReference>
<dbReference type="GO" id="GO:0007608">
    <property type="term" value="P:sensory perception of smell"/>
    <property type="evidence" value="ECO:0000318"/>
    <property type="project" value="GO_Central"/>
</dbReference>
<keyword evidence="4 5" id="KW-0732">Signal</keyword>
<feature type="chain" id="PRO_5007310723" evidence="5">
    <location>
        <begin position="19"/>
        <end position="135"/>
    </location>
</feature>
<evidence type="ECO:0000256" key="1">
    <source>
        <dbReference type="ARBA" id="ARBA00004613"/>
    </source>
</evidence>
<reference evidence="6 7" key="2">
    <citation type="journal article" date="2010" name="Nucleic Acids Res.">
        <title>BeetleBase in 2010: revisions to provide comprehensive genomic information for Tribolium castaneum.</title>
        <authorList>
            <person name="Kim H.S."/>
            <person name="Murphy T."/>
            <person name="Xia J."/>
            <person name="Caragea D."/>
            <person name="Park Y."/>
            <person name="Beeman R.W."/>
            <person name="Lorenzen M.D."/>
            <person name="Butcher S."/>
            <person name="Manak J.R."/>
            <person name="Brown S.J."/>
        </authorList>
    </citation>
    <scope>GENOME REANNOTATION</scope>
    <source>
        <strain evidence="6 7">Georgia GA2</strain>
    </source>
</reference>
<evidence type="ECO:0000256" key="5">
    <source>
        <dbReference type="SAM" id="SignalP"/>
    </source>
</evidence>
<evidence type="ECO:0000256" key="2">
    <source>
        <dbReference type="ARBA" id="ARBA00008098"/>
    </source>
</evidence>
<evidence type="ECO:0000313" key="7">
    <source>
        <dbReference type="Proteomes" id="UP000007266"/>
    </source>
</evidence>
<dbReference type="STRING" id="7070.D6WNH2"/>
<accession>D6WNH2</accession>
<dbReference type="Gene3D" id="1.10.238.20">
    <property type="entry name" value="Pheromone/general odorant binding protein domain"/>
    <property type="match status" value="1"/>
</dbReference>
<evidence type="ECO:0000256" key="3">
    <source>
        <dbReference type="ARBA" id="ARBA00022525"/>
    </source>
</evidence>
<organism evidence="6 7">
    <name type="scientific">Tribolium castaneum</name>
    <name type="common">Red flour beetle</name>
    <dbReference type="NCBI Taxonomy" id="7070"/>
    <lineage>
        <taxon>Eukaryota</taxon>
        <taxon>Metazoa</taxon>
        <taxon>Ecdysozoa</taxon>
        <taxon>Arthropoda</taxon>
        <taxon>Hexapoda</taxon>
        <taxon>Insecta</taxon>
        <taxon>Pterygota</taxon>
        <taxon>Neoptera</taxon>
        <taxon>Endopterygota</taxon>
        <taxon>Coleoptera</taxon>
        <taxon>Polyphaga</taxon>
        <taxon>Cucujiformia</taxon>
        <taxon>Tenebrionidae</taxon>
        <taxon>Tenebrionidae incertae sedis</taxon>
        <taxon>Tribolium</taxon>
    </lineage>
</organism>
<dbReference type="AlphaFoldDB" id="D6WNH2"/>
<comment type="similarity">
    <text evidence="2">Belongs to the PBP/GOBP family.</text>
</comment>
<keyword evidence="3" id="KW-0964">Secreted</keyword>
<feature type="signal peptide" evidence="5">
    <location>
        <begin position="1"/>
        <end position="18"/>
    </location>
</feature>
<dbReference type="HOGENOM" id="CLU_107288_3_2_1"/>
<dbReference type="SUPFAM" id="SSF47565">
    <property type="entry name" value="Insect pheromone/odorant-binding proteins"/>
    <property type="match status" value="1"/>
</dbReference>
<dbReference type="CDD" id="cd23992">
    <property type="entry name" value="PBP_GOBP"/>
    <property type="match status" value="1"/>
</dbReference>
<name>D6WNH2_TRICA</name>
<protein>
    <submittedName>
        <fullName evidence="6">Odorant binding protein 25</fullName>
    </submittedName>
</protein>
<evidence type="ECO:0000256" key="4">
    <source>
        <dbReference type="ARBA" id="ARBA00022729"/>
    </source>
</evidence>
<dbReference type="SMART" id="SM00708">
    <property type="entry name" value="PhBP"/>
    <property type="match status" value="1"/>
</dbReference>
<sequence length="135" mass="15787">MPLKNLIILIVCPLFVFAKVDIPPDLQAEIDGYYDICYKQIGLTKDDLKAYKIGDRDPKIMCFMKCVFVEAKWMDENENLQYDYIKNTIHHSIRHITLPELENCGKKAEGDKCEKSFSFFNCMNKAEPEDWVLIQ</sequence>
<dbReference type="PANTHER" id="PTHR11857:SF43">
    <property type="entry name" value="GEO07291P1-RELATED"/>
    <property type="match status" value="1"/>
</dbReference>
<dbReference type="InterPro" id="IPR036728">
    <property type="entry name" value="PBP_GOBP_sf"/>
</dbReference>
<dbReference type="GO" id="GO:0005549">
    <property type="term" value="F:odorant binding"/>
    <property type="evidence" value="ECO:0007669"/>
    <property type="project" value="InterPro"/>
</dbReference>
<dbReference type="FunFam" id="1.10.238.20:FF:000032">
    <property type="entry name" value="Odorant binding protein 24"/>
    <property type="match status" value="1"/>
</dbReference>
<proteinExistence type="inferred from homology"/>
<dbReference type="GO" id="GO:0005615">
    <property type="term" value="C:extracellular space"/>
    <property type="evidence" value="ECO:0000318"/>
    <property type="project" value="GO_Central"/>
</dbReference>
<gene>
    <name evidence="6" type="primary">AUGUSTUS-3.0.2_30452</name>
    <name evidence="6" type="ORF">TcasGA2_TC030452</name>
</gene>
<dbReference type="InterPro" id="IPR006170">
    <property type="entry name" value="PBP/GOBP"/>
</dbReference>